<dbReference type="AlphaFoldDB" id="A0A5C9AA89"/>
<keyword evidence="6" id="KW-0408">Iron</keyword>
<keyword evidence="9 11" id="KW-0472">Membrane</keyword>
<dbReference type="EMBL" id="VRZA01000001">
    <property type="protein sequence ID" value="TXS96517.1"/>
    <property type="molecule type" value="Genomic_DNA"/>
</dbReference>
<dbReference type="SUPFAM" id="SSF56935">
    <property type="entry name" value="Porins"/>
    <property type="match status" value="1"/>
</dbReference>
<evidence type="ECO:0000256" key="3">
    <source>
        <dbReference type="ARBA" id="ARBA00022452"/>
    </source>
</evidence>
<evidence type="ECO:0000256" key="6">
    <source>
        <dbReference type="ARBA" id="ARBA00023004"/>
    </source>
</evidence>
<evidence type="ECO:0000313" key="15">
    <source>
        <dbReference type="EMBL" id="TXS96517.1"/>
    </source>
</evidence>
<protein>
    <submittedName>
        <fullName evidence="15">TonB-dependent receptor</fullName>
    </submittedName>
</protein>
<evidence type="ECO:0000256" key="8">
    <source>
        <dbReference type="ARBA" id="ARBA00023077"/>
    </source>
</evidence>
<keyword evidence="5 11" id="KW-0812">Transmembrane</keyword>
<evidence type="ECO:0000256" key="2">
    <source>
        <dbReference type="ARBA" id="ARBA00022448"/>
    </source>
</evidence>
<evidence type="ECO:0000256" key="11">
    <source>
        <dbReference type="PROSITE-ProRule" id="PRU01360"/>
    </source>
</evidence>
<dbReference type="PROSITE" id="PS52016">
    <property type="entry name" value="TONB_DEPENDENT_REC_3"/>
    <property type="match status" value="1"/>
</dbReference>
<dbReference type="GO" id="GO:0006826">
    <property type="term" value="P:iron ion transport"/>
    <property type="evidence" value="ECO:0007669"/>
    <property type="project" value="UniProtKB-KW"/>
</dbReference>
<keyword evidence="7" id="KW-0406">Ion transport</keyword>
<dbReference type="RefSeq" id="WP_148066789.1">
    <property type="nucleotide sequence ID" value="NZ_VRZA01000001.1"/>
</dbReference>
<dbReference type="GO" id="GO:0009279">
    <property type="term" value="C:cell outer membrane"/>
    <property type="evidence" value="ECO:0007669"/>
    <property type="project" value="UniProtKB-SubCell"/>
</dbReference>
<keyword evidence="3 11" id="KW-1134">Transmembrane beta strand</keyword>
<comment type="similarity">
    <text evidence="11 12">Belongs to the TonB-dependent receptor family.</text>
</comment>
<sequence length="747" mass="82005">MPQSMYNMAQKLIPLAVASAVLSQPVAAQLEEVVVTAQKRVESLQDTPLSVAAYSEEMLETQGIATLGDLSIQAPSLQSYDFPTSTSNISLFVRGFGNTDSQTLTIDNPVGVYIDGVYIARTSGATIDVLDLERVEILRGPQGTLFGRNSSAGAISFITRKPAEEFKGQIEGGFGNYGQWDGGITIDAPIAPTLRTKLSYSASGMDGWVENKGPNPVPGQDTNDFYEKEQEGYRLAVAWDALDSLTVEYSYDHAEIDSTAPYYQQDPSKRQESTSHLFLGGGAYKYVLPESDTTQEGHNLTVSWDVSDKLTLKSITGYREMDEYAIQNWSDTLFFATALDWSTEAFSQEFQALGSAFDDRLDYILGYYYFQEDGDKAEEQFTNAIQTPTFDALADPLASTSILLGGTNLGIHTIDTDLESQAVFGQVTFTPDILDSRLSLTAGLRYTEDEREATRGVDPTNPSIQFFPGSNKLDYDRTDYTLVADFAINDDMSVYFRTATGYRAGGSGERTLDFSLTFAEEDNVSYEVGFKSELLDRRLRINAAAFVTDYDDLVLTISGRPPLFASYVENVNAGEAEYQGFEMDVIALLGDNTTVSFNYAYLDSELNKVIVPDNSFLLSGPPASAVDLRGTDITGSTFVPFAPDNAYSIALDHSLPLAGGASLDFHLDYGWRDELFSQAGMGLPVESLGLMGARIALTDWQLGGTWLTIAAWGKNLTDEEEVVYNLSNFGFQYNTPRTYGVDLKLKF</sequence>
<feature type="domain" description="TonB-dependent receptor plug" evidence="14">
    <location>
        <begin position="44"/>
        <end position="154"/>
    </location>
</feature>
<comment type="caution">
    <text evidence="15">The sequence shown here is derived from an EMBL/GenBank/DDBJ whole genome shotgun (WGS) entry which is preliminary data.</text>
</comment>
<keyword evidence="4" id="KW-0410">Iron transport</keyword>
<keyword evidence="10 11" id="KW-0998">Cell outer membrane</keyword>
<keyword evidence="8 12" id="KW-0798">TonB box</keyword>
<evidence type="ECO:0000256" key="9">
    <source>
        <dbReference type="ARBA" id="ARBA00023136"/>
    </source>
</evidence>
<dbReference type="InterPro" id="IPR039426">
    <property type="entry name" value="TonB-dep_rcpt-like"/>
</dbReference>
<evidence type="ECO:0000256" key="12">
    <source>
        <dbReference type="RuleBase" id="RU003357"/>
    </source>
</evidence>
<dbReference type="InterPro" id="IPR036942">
    <property type="entry name" value="Beta-barrel_TonB_sf"/>
</dbReference>
<dbReference type="Proteomes" id="UP000321039">
    <property type="component" value="Unassembled WGS sequence"/>
</dbReference>
<accession>A0A5C9AA89</accession>
<name>A0A5C9AA89_9GAMM</name>
<evidence type="ECO:0000256" key="7">
    <source>
        <dbReference type="ARBA" id="ARBA00023065"/>
    </source>
</evidence>
<evidence type="ECO:0000256" key="1">
    <source>
        <dbReference type="ARBA" id="ARBA00004571"/>
    </source>
</evidence>
<evidence type="ECO:0000259" key="13">
    <source>
        <dbReference type="Pfam" id="PF00593"/>
    </source>
</evidence>
<keyword evidence="15" id="KW-0675">Receptor</keyword>
<dbReference type="Gene3D" id="2.40.170.20">
    <property type="entry name" value="TonB-dependent receptor, beta-barrel domain"/>
    <property type="match status" value="1"/>
</dbReference>
<dbReference type="PANTHER" id="PTHR32552">
    <property type="entry name" value="FERRICHROME IRON RECEPTOR-RELATED"/>
    <property type="match status" value="1"/>
</dbReference>
<evidence type="ECO:0000313" key="16">
    <source>
        <dbReference type="Proteomes" id="UP000321039"/>
    </source>
</evidence>
<feature type="domain" description="TonB-dependent receptor-like beta-barrel" evidence="13">
    <location>
        <begin position="250"/>
        <end position="716"/>
    </location>
</feature>
<dbReference type="Pfam" id="PF00593">
    <property type="entry name" value="TonB_dep_Rec_b-barrel"/>
    <property type="match status" value="1"/>
</dbReference>
<dbReference type="InterPro" id="IPR000531">
    <property type="entry name" value="Beta-barrel_TonB"/>
</dbReference>
<keyword evidence="16" id="KW-1185">Reference proteome</keyword>
<dbReference type="PANTHER" id="PTHR32552:SF81">
    <property type="entry name" value="TONB-DEPENDENT OUTER MEMBRANE RECEPTOR"/>
    <property type="match status" value="1"/>
</dbReference>
<comment type="subcellular location">
    <subcellularLocation>
        <location evidence="1 11">Cell outer membrane</location>
        <topology evidence="1 11">Multi-pass membrane protein</topology>
    </subcellularLocation>
</comment>
<dbReference type="InterPro" id="IPR012910">
    <property type="entry name" value="Plug_dom"/>
</dbReference>
<evidence type="ECO:0000256" key="10">
    <source>
        <dbReference type="ARBA" id="ARBA00023237"/>
    </source>
</evidence>
<evidence type="ECO:0000256" key="4">
    <source>
        <dbReference type="ARBA" id="ARBA00022496"/>
    </source>
</evidence>
<gene>
    <name evidence="15" type="ORF">FV139_03295</name>
</gene>
<reference evidence="15 16" key="1">
    <citation type="submission" date="2019-08" db="EMBL/GenBank/DDBJ databases">
        <title>Parahaliea maris sp. nov., isolated from the surface seawater.</title>
        <authorList>
            <person name="Liu Y."/>
        </authorList>
    </citation>
    <scope>NUCLEOTIDE SEQUENCE [LARGE SCALE GENOMIC DNA]</scope>
    <source>
        <strain evidence="15 16">HSLHS9</strain>
    </source>
</reference>
<dbReference type="Pfam" id="PF07715">
    <property type="entry name" value="Plug"/>
    <property type="match status" value="1"/>
</dbReference>
<proteinExistence type="inferred from homology"/>
<evidence type="ECO:0000259" key="14">
    <source>
        <dbReference type="Pfam" id="PF07715"/>
    </source>
</evidence>
<organism evidence="15 16">
    <name type="scientific">Parahaliea maris</name>
    <dbReference type="NCBI Taxonomy" id="2716870"/>
    <lineage>
        <taxon>Bacteria</taxon>
        <taxon>Pseudomonadati</taxon>
        <taxon>Pseudomonadota</taxon>
        <taxon>Gammaproteobacteria</taxon>
        <taxon>Cellvibrionales</taxon>
        <taxon>Halieaceae</taxon>
        <taxon>Parahaliea</taxon>
    </lineage>
</organism>
<evidence type="ECO:0000256" key="5">
    <source>
        <dbReference type="ARBA" id="ARBA00022692"/>
    </source>
</evidence>
<keyword evidence="2 11" id="KW-0813">Transport</keyword>